<feature type="chain" id="PRO_5016800143" evidence="1">
    <location>
        <begin position="21"/>
        <end position="441"/>
    </location>
</feature>
<feature type="signal peptide" evidence="1">
    <location>
        <begin position="1"/>
        <end position="20"/>
    </location>
</feature>
<dbReference type="Gene3D" id="2.130.10.10">
    <property type="entry name" value="YVTN repeat-like/Quinoprotein amine dehydrogenase"/>
    <property type="match status" value="1"/>
</dbReference>
<protein>
    <submittedName>
        <fullName evidence="3">Quinoprotein</fullName>
    </submittedName>
</protein>
<dbReference type="InterPro" id="IPR015943">
    <property type="entry name" value="WD40/YVTN_repeat-like_dom_sf"/>
</dbReference>
<keyword evidence="1" id="KW-0732">Signal</keyword>
<dbReference type="InterPro" id="IPR018391">
    <property type="entry name" value="PQQ_b-propeller_rpt"/>
</dbReference>
<dbReference type="PANTHER" id="PTHR34512:SF30">
    <property type="entry name" value="OUTER MEMBRANE PROTEIN ASSEMBLY FACTOR BAMB"/>
    <property type="match status" value="1"/>
</dbReference>
<feature type="domain" description="Pyrrolo-quinoline quinone repeat" evidence="2">
    <location>
        <begin position="381"/>
        <end position="440"/>
    </location>
</feature>
<accession>A0A348WIZ1</accession>
<proteinExistence type="predicted"/>
<dbReference type="InterPro" id="IPR011047">
    <property type="entry name" value="Quinoprotein_ADH-like_sf"/>
</dbReference>
<evidence type="ECO:0000313" key="4">
    <source>
        <dbReference type="Proteomes" id="UP000264719"/>
    </source>
</evidence>
<dbReference type="Pfam" id="PF13360">
    <property type="entry name" value="PQQ_2"/>
    <property type="match status" value="2"/>
</dbReference>
<comment type="caution">
    <text evidence="3">The sequence shown here is derived from an EMBL/GenBank/DDBJ whole genome shotgun (WGS) entry which is preliminary data.</text>
</comment>
<dbReference type="InterPro" id="IPR002372">
    <property type="entry name" value="PQQ_rpt_dom"/>
</dbReference>
<gene>
    <name evidence="3" type="ORF">DCS45_21905</name>
</gene>
<organism evidence="3 4">
    <name type="scientific">Roseovarius nubinhibens</name>
    <dbReference type="NCBI Taxonomy" id="314263"/>
    <lineage>
        <taxon>Bacteria</taxon>
        <taxon>Pseudomonadati</taxon>
        <taxon>Pseudomonadota</taxon>
        <taxon>Alphaproteobacteria</taxon>
        <taxon>Rhodobacterales</taxon>
        <taxon>Roseobacteraceae</taxon>
        <taxon>Roseovarius</taxon>
    </lineage>
</organism>
<dbReference type="Proteomes" id="UP000264719">
    <property type="component" value="Unassembled WGS sequence"/>
</dbReference>
<feature type="domain" description="Pyrrolo-quinoline quinone repeat" evidence="2">
    <location>
        <begin position="123"/>
        <end position="359"/>
    </location>
</feature>
<dbReference type="PROSITE" id="PS51257">
    <property type="entry name" value="PROKAR_LIPOPROTEIN"/>
    <property type="match status" value="1"/>
</dbReference>
<reference evidence="3 4" key="1">
    <citation type="journal article" date="2018" name="Nat. Biotechnol.">
        <title>A standardized bacterial taxonomy based on genome phylogeny substantially revises the tree of life.</title>
        <authorList>
            <person name="Parks D.H."/>
            <person name="Chuvochina M."/>
            <person name="Waite D.W."/>
            <person name="Rinke C."/>
            <person name="Skarshewski A."/>
            <person name="Chaumeil P.A."/>
            <person name="Hugenholtz P."/>
        </authorList>
    </citation>
    <scope>NUCLEOTIDE SEQUENCE [LARGE SCALE GENOMIC DNA]</scope>
    <source>
        <strain evidence="3">UBA9169</strain>
    </source>
</reference>
<evidence type="ECO:0000259" key="2">
    <source>
        <dbReference type="Pfam" id="PF13360"/>
    </source>
</evidence>
<name>A0A348WIZ1_9RHOB</name>
<dbReference type="SMART" id="SM00564">
    <property type="entry name" value="PQQ"/>
    <property type="match status" value="6"/>
</dbReference>
<dbReference type="PANTHER" id="PTHR34512">
    <property type="entry name" value="CELL SURFACE PROTEIN"/>
    <property type="match status" value="1"/>
</dbReference>
<dbReference type="RefSeq" id="WP_339855213.1">
    <property type="nucleotide sequence ID" value="NZ_CAXAXR010000018.1"/>
</dbReference>
<dbReference type="SUPFAM" id="SSF50998">
    <property type="entry name" value="Quinoprotein alcohol dehydrogenase-like"/>
    <property type="match status" value="1"/>
</dbReference>
<evidence type="ECO:0000256" key="1">
    <source>
        <dbReference type="SAM" id="SignalP"/>
    </source>
</evidence>
<dbReference type="AlphaFoldDB" id="A0A348WIZ1"/>
<sequence length="441" mass="46339">MTRQIAIAGLIALGALAACAKREPILPGVREEIREDAGEEFGIVTNAQRTNQALPIRLAPVTANANWVQRSGSPMTRVAHPALSAAPQRIWSASIGSGDGRKARITADPVVAGGRVFTLDSGATVAATSTGGQVLWTQNLVPPNDSGNDASGGGLAFGDGKLFVTSGFGMISALDPATGRVIWEQKLRGTGSGSPTVYDGLVYLVSADDEAWALDTDNGRIKWQLSAAPDANNILGGPAPAVSEKYAVFAFGAGELQGAFRKGGLRLWDAQVAGRRSGLSQSLVADVTGDPLIIGDRVYVGTHSGRLVALKLGNGERIWTATEGPLSPVWPAGDALFLISDRNELIRLNAEDGTRVWSQKLPFFVKEKPRKKARIYAHYGPVLAGGQLVVASSDGNLRFYDPVSGALRRTVEIPGGATSNPVVAGRTLYVVSTNGQLHAFR</sequence>
<dbReference type="EMBL" id="DMVW01000208">
    <property type="protein sequence ID" value="HAR54503.1"/>
    <property type="molecule type" value="Genomic_DNA"/>
</dbReference>
<evidence type="ECO:0000313" key="3">
    <source>
        <dbReference type="EMBL" id="HAR54503.1"/>
    </source>
</evidence>